<sequence>MINRFINNGNGYTKKDPGIRNMPVFKKGLFCRLISYIKLRNSINMSTGENANAGLSGDPYENFRSLLQQSIVFPSEYIFKFIIKAEEEKITALKSMFANASATISENSSSAGKYKSFTVQVLVQDEEEVIAYYKQVSKIDSVIML</sequence>
<dbReference type="OrthoDB" id="5616097at2"/>
<dbReference type="EMBL" id="FOJG01000001">
    <property type="protein sequence ID" value="SEW44333.1"/>
    <property type="molecule type" value="Genomic_DNA"/>
</dbReference>
<dbReference type="Pfam" id="PF04359">
    <property type="entry name" value="DUF493"/>
    <property type="match status" value="1"/>
</dbReference>
<dbReference type="InterPro" id="IPR027471">
    <property type="entry name" value="YbeD-like_sf"/>
</dbReference>
<keyword evidence="2" id="KW-1185">Reference proteome</keyword>
<protein>
    <recommendedName>
        <fullName evidence="3">DUF493 domain-containing protein</fullName>
    </recommendedName>
</protein>
<dbReference type="Proteomes" id="UP000199310">
    <property type="component" value="Unassembled WGS sequence"/>
</dbReference>
<gene>
    <name evidence="1" type="ORF">SAMN04488122_3319</name>
</gene>
<dbReference type="STRING" id="29529.SAMN04488122_3319"/>
<evidence type="ECO:0000313" key="1">
    <source>
        <dbReference type="EMBL" id="SEW44333.1"/>
    </source>
</evidence>
<dbReference type="InterPro" id="IPR007454">
    <property type="entry name" value="UPF0250_YbeD-like"/>
</dbReference>
<name>A0A1I0RU68_9BACT</name>
<proteinExistence type="predicted"/>
<accession>A0A1I0RU68</accession>
<dbReference type="AlphaFoldDB" id="A0A1I0RU68"/>
<evidence type="ECO:0008006" key="3">
    <source>
        <dbReference type="Google" id="ProtNLM"/>
    </source>
</evidence>
<dbReference type="SUPFAM" id="SSF117991">
    <property type="entry name" value="YbeD/HP0495-like"/>
    <property type="match status" value="1"/>
</dbReference>
<reference evidence="2" key="1">
    <citation type="submission" date="2016-10" db="EMBL/GenBank/DDBJ databases">
        <authorList>
            <person name="Varghese N."/>
            <person name="Submissions S."/>
        </authorList>
    </citation>
    <scope>NUCLEOTIDE SEQUENCE [LARGE SCALE GENOMIC DNA]</scope>
    <source>
        <strain evidence="2">DSM 3695</strain>
    </source>
</reference>
<dbReference type="Gene3D" id="3.30.70.260">
    <property type="match status" value="1"/>
</dbReference>
<organism evidence="1 2">
    <name type="scientific">Chitinophaga arvensicola</name>
    <dbReference type="NCBI Taxonomy" id="29529"/>
    <lineage>
        <taxon>Bacteria</taxon>
        <taxon>Pseudomonadati</taxon>
        <taxon>Bacteroidota</taxon>
        <taxon>Chitinophagia</taxon>
        <taxon>Chitinophagales</taxon>
        <taxon>Chitinophagaceae</taxon>
        <taxon>Chitinophaga</taxon>
    </lineage>
</organism>
<evidence type="ECO:0000313" key="2">
    <source>
        <dbReference type="Proteomes" id="UP000199310"/>
    </source>
</evidence>